<dbReference type="PANTHER" id="PTHR39335:SF1">
    <property type="entry name" value="BLL4220 PROTEIN"/>
    <property type="match status" value="1"/>
</dbReference>
<accession>A0A399EWS2</accession>
<dbReference type="InterPro" id="IPR009056">
    <property type="entry name" value="Cyt_c-like_dom"/>
</dbReference>
<gene>
    <name evidence="9" type="primary">fdhC</name>
    <name evidence="9" type="ORF">Mrose_01248</name>
</gene>
<reference evidence="9 10" key="1">
    <citation type="submission" date="2018-08" db="EMBL/GenBank/DDBJ databases">
        <title>Meiothermus roseus NBRC 110900 genome sequencing project.</title>
        <authorList>
            <person name="Da Costa M.S."/>
            <person name="Albuquerque L."/>
            <person name="Raposo P."/>
            <person name="Froufe H.J.C."/>
            <person name="Barroso C.S."/>
            <person name="Egas C."/>
        </authorList>
    </citation>
    <scope>NUCLEOTIDE SEQUENCE [LARGE SCALE GENOMIC DNA]</scope>
    <source>
        <strain evidence="9 10">NBRC 110900</strain>
    </source>
</reference>
<evidence type="ECO:0000313" key="10">
    <source>
        <dbReference type="Proteomes" id="UP000265341"/>
    </source>
</evidence>
<dbReference type="PROSITE" id="PS51007">
    <property type="entry name" value="CYTC"/>
    <property type="match status" value="1"/>
</dbReference>
<evidence type="ECO:0000256" key="6">
    <source>
        <dbReference type="PROSITE-ProRule" id="PRU00433"/>
    </source>
</evidence>
<evidence type="ECO:0000256" key="2">
    <source>
        <dbReference type="ARBA" id="ARBA00022617"/>
    </source>
</evidence>
<keyword evidence="4" id="KW-0249">Electron transport</keyword>
<keyword evidence="2 6" id="KW-0349">Heme</keyword>
<keyword evidence="1" id="KW-0813">Transport</keyword>
<evidence type="ECO:0000313" key="9">
    <source>
        <dbReference type="EMBL" id="RIH87539.1"/>
    </source>
</evidence>
<dbReference type="InterPro" id="IPR036909">
    <property type="entry name" value="Cyt_c-like_dom_sf"/>
</dbReference>
<dbReference type="Pfam" id="PF03640">
    <property type="entry name" value="Lipoprotein_15"/>
    <property type="match status" value="2"/>
</dbReference>
<sequence length="266" mass="28484">MRIVVWGRRLAVLSVICIAFLPGAVAYDPEEPDVLVAQSPVYGQYLTDLKGRSLYLFTRDTKNTPTCYDQCAQNWPPLLLEKNNKPLGDKGIDAKLLGTAKRNDLSSLQITYNGWPLYYFARDQKAGDTNGQGVGGVWFLVSPKGEAIKAAVTQQPAGAAAQQPAGAQADALLAQLKTEGQAVYARICAACHGAEGQGGVGVKLAGNSLLRNARYIAGLIIGGGQQMPAFGRLLSDREIAAVATYVRNSWGNQFGVITEEEVKAVR</sequence>
<evidence type="ECO:0000259" key="8">
    <source>
        <dbReference type="PROSITE" id="PS51007"/>
    </source>
</evidence>
<dbReference type="GO" id="GO:0043448">
    <property type="term" value="P:alkane catabolic process"/>
    <property type="evidence" value="ECO:0007669"/>
    <property type="project" value="TreeGrafter"/>
</dbReference>
<dbReference type="AlphaFoldDB" id="A0A399EWS2"/>
<name>A0A399EWS2_9DEIN</name>
<dbReference type="PRINTS" id="PR00605">
    <property type="entry name" value="CYTCHROMECIC"/>
</dbReference>
<evidence type="ECO:0000256" key="3">
    <source>
        <dbReference type="ARBA" id="ARBA00022723"/>
    </source>
</evidence>
<feature type="chain" id="PRO_5017447212" evidence="7">
    <location>
        <begin position="27"/>
        <end position="266"/>
    </location>
</feature>
<keyword evidence="10" id="KW-1185">Reference proteome</keyword>
<dbReference type="GO" id="GO:0009055">
    <property type="term" value="F:electron transfer activity"/>
    <property type="evidence" value="ECO:0007669"/>
    <property type="project" value="InterPro"/>
</dbReference>
<dbReference type="Proteomes" id="UP000265341">
    <property type="component" value="Unassembled WGS sequence"/>
</dbReference>
<dbReference type="InterPro" id="IPR005297">
    <property type="entry name" value="Lipoprotein_repeat"/>
</dbReference>
<dbReference type="Gene3D" id="1.10.760.10">
    <property type="entry name" value="Cytochrome c-like domain"/>
    <property type="match status" value="1"/>
</dbReference>
<dbReference type="EMBL" id="QWLA01000018">
    <property type="protein sequence ID" value="RIH87539.1"/>
    <property type="molecule type" value="Genomic_DNA"/>
</dbReference>
<dbReference type="InterPro" id="IPR008168">
    <property type="entry name" value="Cyt_C_IC"/>
</dbReference>
<dbReference type="Pfam" id="PF13442">
    <property type="entry name" value="Cytochrome_CBB3"/>
    <property type="match status" value="1"/>
</dbReference>
<dbReference type="GO" id="GO:0020037">
    <property type="term" value="F:heme binding"/>
    <property type="evidence" value="ECO:0007669"/>
    <property type="project" value="InterPro"/>
</dbReference>
<dbReference type="RefSeq" id="WP_245969610.1">
    <property type="nucleotide sequence ID" value="NZ_QWLA01000018.1"/>
</dbReference>
<proteinExistence type="predicted"/>
<protein>
    <submittedName>
        <fullName evidence="9">Fructose dehydrogenase cytochrome subunit</fullName>
    </submittedName>
</protein>
<feature type="domain" description="Cytochrome c" evidence="8">
    <location>
        <begin position="175"/>
        <end position="250"/>
    </location>
</feature>
<keyword evidence="5 6" id="KW-0408">Iron</keyword>
<evidence type="ECO:0000256" key="5">
    <source>
        <dbReference type="ARBA" id="ARBA00023004"/>
    </source>
</evidence>
<evidence type="ECO:0000256" key="1">
    <source>
        <dbReference type="ARBA" id="ARBA00022448"/>
    </source>
</evidence>
<comment type="caution">
    <text evidence="9">The sequence shown here is derived from an EMBL/GenBank/DDBJ whole genome shotgun (WGS) entry which is preliminary data.</text>
</comment>
<evidence type="ECO:0000256" key="7">
    <source>
        <dbReference type="SAM" id="SignalP"/>
    </source>
</evidence>
<keyword evidence="7" id="KW-0732">Signal</keyword>
<organism evidence="9 10">
    <name type="scientific">Calidithermus roseus</name>
    <dbReference type="NCBI Taxonomy" id="1644118"/>
    <lineage>
        <taxon>Bacteria</taxon>
        <taxon>Thermotogati</taxon>
        <taxon>Deinococcota</taxon>
        <taxon>Deinococci</taxon>
        <taxon>Thermales</taxon>
        <taxon>Thermaceae</taxon>
        <taxon>Calidithermus</taxon>
    </lineage>
</organism>
<dbReference type="GO" id="GO:0005506">
    <property type="term" value="F:iron ion binding"/>
    <property type="evidence" value="ECO:0007669"/>
    <property type="project" value="InterPro"/>
</dbReference>
<dbReference type="SUPFAM" id="SSF46626">
    <property type="entry name" value="Cytochrome c"/>
    <property type="match status" value="1"/>
</dbReference>
<keyword evidence="3 6" id="KW-0479">Metal-binding</keyword>
<evidence type="ECO:0000256" key="4">
    <source>
        <dbReference type="ARBA" id="ARBA00022982"/>
    </source>
</evidence>
<feature type="signal peptide" evidence="7">
    <location>
        <begin position="1"/>
        <end position="26"/>
    </location>
</feature>
<dbReference type="PANTHER" id="PTHR39335">
    <property type="entry name" value="BLL4220 PROTEIN"/>
    <property type="match status" value="1"/>
</dbReference>